<comment type="caution">
    <text evidence="5">The sequence shown here is derived from an EMBL/GenBank/DDBJ whole genome shotgun (WGS) entry which is preliminary data.</text>
</comment>
<feature type="region of interest" description="Disordered" evidence="4">
    <location>
        <begin position="255"/>
        <end position="278"/>
    </location>
</feature>
<gene>
    <name evidence="5" type="primary">ANK1</name>
    <name evidence="5" type="ORF">AWC38_SpisGene21743</name>
</gene>
<name>A0A2B4RCQ7_STYPI</name>
<feature type="repeat" description="ANK" evidence="3">
    <location>
        <begin position="1049"/>
        <end position="1081"/>
    </location>
</feature>
<feature type="region of interest" description="Disordered" evidence="4">
    <location>
        <begin position="582"/>
        <end position="612"/>
    </location>
</feature>
<keyword evidence="6" id="KW-1185">Reference proteome</keyword>
<sequence>MVAAKEKRWLVTLYALNCILGPDLKYVVEEGMKRLYKYIDDHLNSLAKPCKLSTLTYAVVHSSNAAFLNGLSFGNIHNNFRQRDERQYNYKVNNIVDLAKVYLPPDVPAKFSAFDTTMDVAVALKLLGNSYPVTIFSSPDPFVSIQSLACDVRKHVRNEGDHFKERAWTEMFFNKCFDKLQKLLSFLPLPGARKKNTEDKLSKWQIEGFKLIVEEDFEEKRDEWVKDGLAKFYRKLNKNLENFFSDFNRSYHDQPQVQNEADNETSVQRSRDSSSNALLTETCETSDEGRGVTRNVSECSVREELENPGAAVGEEMPENKYPKIEPEEVYIEAKMPPFVIILKEILKEDSGTARFKELRDVQLQKVADNEFFGRELPKPAREGRVKVTIESQNGDVLGETEILYKDAIEEKWKAIVTIQDGMRTILKASNPCESGSAERSICDTPHTVCAGPSGVQIASLSVQLLLRLLYKAAEVNAKWFIHLIFNLPAGKIAFDSYKEMPLSPEIVASTHGHEEIAQYLSDVRERYSANEEEREEQSNTIDWKEVIDTIEATKNQPGGAVWSKDALSDERDDSRLLMPADEDLHRMSQQKEPEKAAKTTFSKSKEPTQTPKEPISIVRVVIPFKDQESANYVKKELKNLSMKDENIYTICQLKAEAAKFDLTPLHLAAWYGQLDVVQLLLQHGANVHAVDRLTGDTARVTKKGAIIALKRPMVTKQQRKKAPSFSALAYASKDVSKEIFSLPFQPSLRSLSRKACLHADELPAFNRLQAAVFEHDYSPLLNEDNDDAEKVVELVLNEGVDINIPSKNNRAPLFSASSSSSGEIIETLLDLGANIDAKSTDDEVAALYLAASCGNYMATEILLRHGANKEIQDINGRTPLHACASKGLFSLSRLLIDSGCDINLQDNSKETPLYLAVKNKHEHLVRVFLESSADVDLKYKEVDRVYLVRGKDRGEPAWRYILVEKALLPSFVKRTEEGSLDVTAFGFILAYGKGEDPPDEIKRKVKEMGAAFPDQESYTILHLASKSNSPDIVELLVKYKADINARDKDGFTPLHLAAMHGNFQVVKTLIELSADFNLKVEGKDAAELAHMNGETEVEEYLTLTALRKHTSEKSVELIPDTGRKDYSATTREKYLEPEKSSLDTDTRKNSDEKGWKAPVDEGVQYYIEQTWSDPIPCMLNRTNLSEF</sequence>
<keyword evidence="2 3" id="KW-0040">ANK repeat</keyword>
<dbReference type="EMBL" id="LSMT01000836">
    <property type="protein sequence ID" value="PFX14127.1"/>
    <property type="molecule type" value="Genomic_DNA"/>
</dbReference>
<dbReference type="InterPro" id="IPR051165">
    <property type="entry name" value="Multifunctional_ANK_Repeat"/>
</dbReference>
<dbReference type="Proteomes" id="UP000225706">
    <property type="component" value="Unassembled WGS sequence"/>
</dbReference>
<dbReference type="Pfam" id="PF00023">
    <property type="entry name" value="Ank"/>
    <property type="match status" value="1"/>
</dbReference>
<dbReference type="InterPro" id="IPR036770">
    <property type="entry name" value="Ankyrin_rpt-contain_sf"/>
</dbReference>
<dbReference type="Pfam" id="PF12796">
    <property type="entry name" value="Ank_2"/>
    <property type="match status" value="2"/>
</dbReference>
<evidence type="ECO:0000256" key="1">
    <source>
        <dbReference type="ARBA" id="ARBA00022737"/>
    </source>
</evidence>
<dbReference type="AlphaFoldDB" id="A0A2B4RCQ7"/>
<protein>
    <submittedName>
        <fullName evidence="5">Ankyrin-1</fullName>
    </submittedName>
</protein>
<accession>A0A2B4RCQ7</accession>
<dbReference type="Gene3D" id="1.25.40.20">
    <property type="entry name" value="Ankyrin repeat-containing domain"/>
    <property type="match status" value="3"/>
</dbReference>
<dbReference type="PANTHER" id="PTHR24123:SF141">
    <property type="entry name" value="ANKYRIN 2, ISOFORM U"/>
    <property type="match status" value="1"/>
</dbReference>
<feature type="repeat" description="ANK" evidence="3">
    <location>
        <begin position="908"/>
        <end position="940"/>
    </location>
</feature>
<feature type="compositionally biased region" description="Basic and acidic residues" evidence="4">
    <location>
        <begin position="582"/>
        <end position="597"/>
    </location>
</feature>
<feature type="repeat" description="ANK" evidence="3">
    <location>
        <begin position="842"/>
        <end position="874"/>
    </location>
</feature>
<evidence type="ECO:0000313" key="5">
    <source>
        <dbReference type="EMBL" id="PFX14127.1"/>
    </source>
</evidence>
<keyword evidence="1" id="KW-0677">Repeat</keyword>
<dbReference type="PROSITE" id="PS50088">
    <property type="entry name" value="ANK_REPEAT"/>
    <property type="match status" value="7"/>
</dbReference>
<feature type="repeat" description="ANK" evidence="3">
    <location>
        <begin position="875"/>
        <end position="907"/>
    </location>
</feature>
<dbReference type="PRINTS" id="PR01415">
    <property type="entry name" value="ANKYRIN"/>
</dbReference>
<feature type="repeat" description="ANK" evidence="3">
    <location>
        <begin position="808"/>
        <end position="840"/>
    </location>
</feature>
<dbReference type="SUPFAM" id="SSF48403">
    <property type="entry name" value="Ankyrin repeat"/>
    <property type="match status" value="3"/>
</dbReference>
<feature type="compositionally biased region" description="Polar residues" evidence="4">
    <location>
        <begin position="599"/>
        <end position="611"/>
    </location>
</feature>
<proteinExistence type="predicted"/>
<organism evidence="5 6">
    <name type="scientific">Stylophora pistillata</name>
    <name type="common">Smooth cauliflower coral</name>
    <dbReference type="NCBI Taxonomy" id="50429"/>
    <lineage>
        <taxon>Eukaryota</taxon>
        <taxon>Metazoa</taxon>
        <taxon>Cnidaria</taxon>
        <taxon>Anthozoa</taxon>
        <taxon>Hexacorallia</taxon>
        <taxon>Scleractinia</taxon>
        <taxon>Astrocoeniina</taxon>
        <taxon>Pocilloporidae</taxon>
        <taxon>Stylophora</taxon>
    </lineage>
</organism>
<evidence type="ECO:0000256" key="2">
    <source>
        <dbReference type="ARBA" id="ARBA00023043"/>
    </source>
</evidence>
<feature type="repeat" description="ANK" evidence="3">
    <location>
        <begin position="1016"/>
        <end position="1048"/>
    </location>
</feature>
<reference evidence="6" key="1">
    <citation type="journal article" date="2017" name="bioRxiv">
        <title>Comparative analysis of the genomes of Stylophora pistillata and Acropora digitifera provides evidence for extensive differences between species of corals.</title>
        <authorList>
            <person name="Voolstra C.R."/>
            <person name="Li Y."/>
            <person name="Liew Y.J."/>
            <person name="Baumgarten S."/>
            <person name="Zoccola D."/>
            <person name="Flot J.-F."/>
            <person name="Tambutte S."/>
            <person name="Allemand D."/>
            <person name="Aranda M."/>
        </authorList>
    </citation>
    <scope>NUCLEOTIDE SEQUENCE [LARGE SCALE GENOMIC DNA]</scope>
</reference>
<dbReference type="PROSITE" id="PS50297">
    <property type="entry name" value="ANK_REP_REGION"/>
    <property type="match status" value="6"/>
</dbReference>
<evidence type="ECO:0000256" key="3">
    <source>
        <dbReference type="PROSITE-ProRule" id="PRU00023"/>
    </source>
</evidence>
<dbReference type="SMART" id="SM00248">
    <property type="entry name" value="ANK"/>
    <property type="match status" value="8"/>
</dbReference>
<feature type="repeat" description="ANK" evidence="3">
    <location>
        <begin position="660"/>
        <end position="692"/>
    </location>
</feature>
<dbReference type="PANTHER" id="PTHR24123">
    <property type="entry name" value="ANKYRIN REPEAT-CONTAINING"/>
    <property type="match status" value="1"/>
</dbReference>
<evidence type="ECO:0000256" key="4">
    <source>
        <dbReference type="SAM" id="MobiDB-lite"/>
    </source>
</evidence>
<dbReference type="OrthoDB" id="71307at2759"/>
<evidence type="ECO:0000313" key="6">
    <source>
        <dbReference type="Proteomes" id="UP000225706"/>
    </source>
</evidence>
<dbReference type="InterPro" id="IPR002110">
    <property type="entry name" value="Ankyrin_rpt"/>
</dbReference>
<feature type="region of interest" description="Disordered" evidence="4">
    <location>
        <begin position="1128"/>
        <end position="1155"/>
    </location>
</feature>